<dbReference type="GO" id="GO:0005886">
    <property type="term" value="C:plasma membrane"/>
    <property type="evidence" value="ECO:0007669"/>
    <property type="project" value="TreeGrafter"/>
</dbReference>
<comment type="subcellular location">
    <subcellularLocation>
        <location evidence="1">Membrane</location>
        <topology evidence="1">Single-pass type IV membrane protein</topology>
    </subcellularLocation>
</comment>
<dbReference type="Gene3D" id="2.60.40.10">
    <property type="entry name" value="Immunoglobulins"/>
    <property type="match status" value="1"/>
</dbReference>
<feature type="region of interest" description="Disordered" evidence="6">
    <location>
        <begin position="1"/>
        <end position="22"/>
    </location>
</feature>
<protein>
    <submittedName>
        <fullName evidence="9">Phosphatidylinositol-binding protein scs2</fullName>
    </submittedName>
</protein>
<accession>A0AAD5UDU9</accession>
<dbReference type="Pfam" id="PF00635">
    <property type="entry name" value="Motile_Sperm"/>
    <property type="match status" value="1"/>
</dbReference>
<keyword evidence="4 7" id="KW-1133">Transmembrane helix</keyword>
<dbReference type="GO" id="GO:0033149">
    <property type="term" value="F:FFAT motif binding"/>
    <property type="evidence" value="ECO:0007669"/>
    <property type="project" value="TreeGrafter"/>
</dbReference>
<comment type="caution">
    <text evidence="9">The sequence shown here is derived from an EMBL/GenBank/DDBJ whole genome shotgun (WGS) entry which is preliminary data.</text>
</comment>
<dbReference type="AlphaFoldDB" id="A0AAD5UDU9"/>
<evidence type="ECO:0000256" key="5">
    <source>
        <dbReference type="ARBA" id="ARBA00023136"/>
    </source>
</evidence>
<evidence type="ECO:0000256" key="1">
    <source>
        <dbReference type="ARBA" id="ARBA00004211"/>
    </source>
</evidence>
<evidence type="ECO:0000256" key="2">
    <source>
        <dbReference type="ARBA" id="ARBA00008932"/>
    </source>
</evidence>
<feature type="transmembrane region" description="Helical" evidence="7">
    <location>
        <begin position="248"/>
        <end position="267"/>
    </location>
</feature>
<feature type="domain" description="MSP" evidence="8">
    <location>
        <begin position="1"/>
        <end position="136"/>
    </location>
</feature>
<gene>
    <name evidence="9" type="primary">SCS2</name>
    <name evidence="9" type="ORF">HK103_006291</name>
</gene>
<feature type="compositionally biased region" description="Basic and acidic residues" evidence="6">
    <location>
        <begin position="176"/>
        <end position="189"/>
    </location>
</feature>
<dbReference type="GO" id="GO:0061817">
    <property type="term" value="P:endoplasmic reticulum-plasma membrane tethering"/>
    <property type="evidence" value="ECO:0007669"/>
    <property type="project" value="TreeGrafter"/>
</dbReference>
<dbReference type="PROSITE" id="PS50202">
    <property type="entry name" value="MSP"/>
    <property type="match status" value="1"/>
</dbReference>
<dbReference type="EMBL" id="JADGKB010000067">
    <property type="protein sequence ID" value="KAJ3255372.1"/>
    <property type="molecule type" value="Genomic_DNA"/>
</dbReference>
<dbReference type="PANTHER" id="PTHR10809:SF6">
    <property type="entry name" value="AT11025P-RELATED"/>
    <property type="match status" value="1"/>
</dbReference>
<keyword evidence="5 7" id="KW-0472">Membrane</keyword>
<evidence type="ECO:0000256" key="3">
    <source>
        <dbReference type="ARBA" id="ARBA00022692"/>
    </source>
</evidence>
<feature type="compositionally biased region" description="Low complexity" evidence="6">
    <location>
        <begin position="226"/>
        <end position="237"/>
    </location>
</feature>
<feature type="region of interest" description="Disordered" evidence="6">
    <location>
        <begin position="222"/>
        <end position="244"/>
    </location>
</feature>
<evidence type="ECO:0000256" key="7">
    <source>
        <dbReference type="SAM" id="Phobius"/>
    </source>
</evidence>
<dbReference type="PANTHER" id="PTHR10809">
    <property type="entry name" value="VESICLE-ASSOCIATED MEMBRANE PROTEIN-ASSOCIATED PROTEIN"/>
    <property type="match status" value="1"/>
</dbReference>
<evidence type="ECO:0000259" key="8">
    <source>
        <dbReference type="PROSITE" id="PS50202"/>
    </source>
</evidence>
<dbReference type="InterPro" id="IPR016763">
    <property type="entry name" value="VAP"/>
</dbReference>
<dbReference type="SUPFAM" id="SSF49354">
    <property type="entry name" value="PapD-like"/>
    <property type="match status" value="1"/>
</dbReference>
<evidence type="ECO:0000256" key="6">
    <source>
        <dbReference type="SAM" id="MobiDB-lite"/>
    </source>
</evidence>
<dbReference type="PIRSF" id="PIRSF019693">
    <property type="entry name" value="VAMP-associated"/>
    <property type="match status" value="1"/>
</dbReference>
<organism evidence="9 10">
    <name type="scientific">Boothiomyces macroporosus</name>
    <dbReference type="NCBI Taxonomy" id="261099"/>
    <lineage>
        <taxon>Eukaryota</taxon>
        <taxon>Fungi</taxon>
        <taxon>Fungi incertae sedis</taxon>
        <taxon>Chytridiomycota</taxon>
        <taxon>Chytridiomycota incertae sedis</taxon>
        <taxon>Chytridiomycetes</taxon>
        <taxon>Rhizophydiales</taxon>
        <taxon>Terramycetaceae</taxon>
        <taxon>Boothiomyces</taxon>
    </lineage>
</organism>
<feature type="region of interest" description="Disordered" evidence="6">
    <location>
        <begin position="169"/>
        <end position="189"/>
    </location>
</feature>
<dbReference type="Proteomes" id="UP001210925">
    <property type="component" value="Unassembled WGS sequence"/>
</dbReference>
<name>A0AAD5UDU9_9FUNG</name>
<keyword evidence="3 7" id="KW-0812">Transmembrane</keyword>
<dbReference type="GO" id="GO:0090158">
    <property type="term" value="P:endoplasmic reticulum membrane organization"/>
    <property type="evidence" value="ECO:0007669"/>
    <property type="project" value="TreeGrafter"/>
</dbReference>
<dbReference type="InterPro" id="IPR013783">
    <property type="entry name" value="Ig-like_fold"/>
</dbReference>
<dbReference type="InterPro" id="IPR000535">
    <property type="entry name" value="MSP_dom"/>
</dbReference>
<keyword evidence="10" id="KW-1185">Reference proteome</keyword>
<reference evidence="9" key="1">
    <citation type="submission" date="2020-05" db="EMBL/GenBank/DDBJ databases">
        <title>Phylogenomic resolution of chytrid fungi.</title>
        <authorList>
            <person name="Stajich J.E."/>
            <person name="Amses K."/>
            <person name="Simmons R."/>
            <person name="Seto K."/>
            <person name="Myers J."/>
            <person name="Bonds A."/>
            <person name="Quandt C.A."/>
            <person name="Barry K."/>
            <person name="Liu P."/>
            <person name="Grigoriev I."/>
            <person name="Longcore J.E."/>
            <person name="James T.Y."/>
        </authorList>
    </citation>
    <scope>NUCLEOTIDE SEQUENCE</scope>
    <source>
        <strain evidence="9">PLAUS21</strain>
    </source>
</reference>
<proteinExistence type="inferred from homology"/>
<evidence type="ECO:0000313" key="9">
    <source>
        <dbReference type="EMBL" id="KAJ3255372.1"/>
    </source>
</evidence>
<evidence type="ECO:0000313" key="10">
    <source>
        <dbReference type="Proteomes" id="UP001210925"/>
    </source>
</evidence>
<evidence type="ECO:0000256" key="4">
    <source>
        <dbReference type="ARBA" id="ARBA00022989"/>
    </source>
</evidence>
<sequence length="268" mass="30002">MEVQPDGDLVFKQSAGQNPKQSITITNNNAEAIAFKVKTTAPKQFSVKPNGGRLEPGEKCEIMILLQIKEGATFDAKRRDKFLVQSIKLPNLKLDEQQMITKIAELWTQAEQVRKSVPDASHVDIIAEKKLRCVYQMDEVQRPRAATMISDRVSVSNFVDPEPVYAQPLSTSSPIEKAEKQEKVDHSKDKEISDLKERISILQAACDGYKTELERVNLLRQRRADTSVPPTTTTASTLSKQRPKPQGLSLNVVAILCVLSFLFGVWLL</sequence>
<dbReference type="GO" id="GO:0005789">
    <property type="term" value="C:endoplasmic reticulum membrane"/>
    <property type="evidence" value="ECO:0007669"/>
    <property type="project" value="InterPro"/>
</dbReference>
<dbReference type="InterPro" id="IPR008962">
    <property type="entry name" value="PapD-like_sf"/>
</dbReference>
<comment type="similarity">
    <text evidence="2">Belongs to the VAMP-associated protein (VAP) (TC 9.B.17) family.</text>
</comment>